<feature type="coiled-coil region" evidence="1">
    <location>
        <begin position="310"/>
        <end position="337"/>
    </location>
</feature>
<dbReference type="RefSeq" id="WP_187243610.1">
    <property type="nucleotide sequence ID" value="NZ_BAAAOK010000013.1"/>
</dbReference>
<evidence type="ECO:0000313" key="4">
    <source>
        <dbReference type="EMBL" id="MBC6466591.1"/>
    </source>
</evidence>
<dbReference type="EMBL" id="JABVEC010000009">
    <property type="protein sequence ID" value="MBC6466591.1"/>
    <property type="molecule type" value="Genomic_DNA"/>
</dbReference>
<dbReference type="Proteomes" id="UP000805614">
    <property type="component" value="Unassembled WGS sequence"/>
</dbReference>
<organism evidence="4 5">
    <name type="scientific">Actinomadura alba</name>
    <dbReference type="NCBI Taxonomy" id="406431"/>
    <lineage>
        <taxon>Bacteria</taxon>
        <taxon>Bacillati</taxon>
        <taxon>Actinomycetota</taxon>
        <taxon>Actinomycetes</taxon>
        <taxon>Streptosporangiales</taxon>
        <taxon>Thermomonosporaceae</taxon>
        <taxon>Actinomadura</taxon>
    </lineage>
</organism>
<accession>A0ABR7LP19</accession>
<dbReference type="SUPFAM" id="SSF52540">
    <property type="entry name" value="P-loop containing nucleoside triphosphate hydrolases"/>
    <property type="match status" value="1"/>
</dbReference>
<keyword evidence="2" id="KW-0472">Membrane</keyword>
<evidence type="ECO:0000259" key="3">
    <source>
        <dbReference type="Pfam" id="PF00350"/>
    </source>
</evidence>
<keyword evidence="1" id="KW-0175">Coiled coil</keyword>
<dbReference type="InterPro" id="IPR027417">
    <property type="entry name" value="P-loop_NTPase"/>
</dbReference>
<dbReference type="InterPro" id="IPR051943">
    <property type="entry name" value="TRAFAC_Dynamin-like_GTPase"/>
</dbReference>
<keyword evidence="5" id="KW-1185">Reference proteome</keyword>
<keyword evidence="2" id="KW-1133">Transmembrane helix</keyword>
<feature type="domain" description="Dynamin N-terminal" evidence="3">
    <location>
        <begin position="46"/>
        <end position="198"/>
    </location>
</feature>
<proteinExistence type="predicted"/>
<dbReference type="Pfam" id="PF00350">
    <property type="entry name" value="Dynamin_N"/>
    <property type="match status" value="1"/>
</dbReference>
<dbReference type="PANTHER" id="PTHR43681">
    <property type="entry name" value="TRANSMEMBRANE GTPASE FZO"/>
    <property type="match status" value="1"/>
</dbReference>
<evidence type="ECO:0000256" key="1">
    <source>
        <dbReference type="SAM" id="Coils"/>
    </source>
</evidence>
<dbReference type="InterPro" id="IPR045063">
    <property type="entry name" value="Dynamin_N"/>
</dbReference>
<comment type="caution">
    <text evidence="4">The sequence shown here is derived from an EMBL/GenBank/DDBJ whole genome shotgun (WGS) entry which is preliminary data.</text>
</comment>
<dbReference type="PANTHER" id="PTHR43681:SF1">
    <property type="entry name" value="SARCALUMENIN"/>
    <property type="match status" value="1"/>
</dbReference>
<evidence type="ECO:0000256" key="2">
    <source>
        <dbReference type="SAM" id="Phobius"/>
    </source>
</evidence>
<name>A0ABR7LP19_9ACTN</name>
<dbReference type="Gene3D" id="3.40.50.300">
    <property type="entry name" value="P-loop containing nucleotide triphosphate hydrolases"/>
    <property type="match status" value="1"/>
</dbReference>
<feature type="transmembrane region" description="Helical" evidence="2">
    <location>
        <begin position="458"/>
        <end position="480"/>
    </location>
</feature>
<sequence length="618" mass="66986">MSHPGFEAVRTDVLALCEELGRERPPATSRQELDAVRAELAAPFYVVVCGEFSRGKSSLLNALIERPGLFPVDTTVTTSVVTELRWGERETATVVSGDGAGVRTEKQVPVDQVADFVTEQRNPGNRERVRLVRLTAPIERLRHGLTLVDTPGIGSLNVEHAMATYAFLSKADAVLFVGAADERMSAAELSYLKDAIDRCPTVITALTKSDKLVDPGPAGEVFVTRERIAQVSGRAPDDVLVVAVSARRKLTAVGRDDPGQLRRSGFPELEELLWRRLAVTLGAERLHGALDLLHEVVAALAAPVSNELAALAGEQTLDDTQARLRELQERAGRLASRTAGWRRDLAAAFEVAVLPVQEHLDAGCERLLSDFHANVRVDRYLDDPHALVRKTAVALVNAMERAEAELREAAIVTARETSEQTRLPLSVDVPLAGRDEEVSFELPGGPDRHENSGGRFMTLFNSAGIVGGVGASLGAIGGLLFPGVGAVAGVAATVIGNLVGLFMGLREFAEKARLQRQERAELLTDEVLPVIRERVDSVRTYFTESVEATREALLTDFDIRIAAARESLAGSIAALEELRSATELQRSSRHAELVTRQGRLRGVQDRLAALRQRIGTLH</sequence>
<feature type="transmembrane region" description="Helical" evidence="2">
    <location>
        <begin position="486"/>
        <end position="505"/>
    </location>
</feature>
<dbReference type="CDD" id="cd09912">
    <property type="entry name" value="DLP_2"/>
    <property type="match status" value="1"/>
</dbReference>
<gene>
    <name evidence="4" type="ORF">HKK74_13910</name>
</gene>
<reference evidence="4 5" key="1">
    <citation type="submission" date="2020-06" db="EMBL/GenBank/DDBJ databases">
        <title>Actinomadura xiongansis sp. nov., isolated from soil of Baiyangdian.</title>
        <authorList>
            <person name="Zhang X."/>
        </authorList>
    </citation>
    <scope>NUCLEOTIDE SEQUENCE [LARGE SCALE GENOMIC DNA]</scope>
    <source>
        <strain evidence="4 5">HBUM206468</strain>
    </source>
</reference>
<keyword evidence="2" id="KW-0812">Transmembrane</keyword>
<protein>
    <submittedName>
        <fullName evidence="4">Dynamin family protein</fullName>
    </submittedName>
</protein>
<evidence type="ECO:0000313" key="5">
    <source>
        <dbReference type="Proteomes" id="UP000805614"/>
    </source>
</evidence>